<dbReference type="AlphaFoldDB" id="A0AAW0JWD7"/>
<keyword evidence="2" id="KW-0521">NADP</keyword>
<sequence>MIQIVGVNARPLKELVKQTYETAENCMRTNYYGIKQLSKALIPLLLLSNSARIVNVSSILGQLELISNENARKELEDVDGLTEEKVDKAVEGFLEDVEENLIETNGWPLNFSAYFVSKAALNAYTRILAMKYPRIAINAVRPGSVSTDINYHNGKLPLEEGAKGPVMLALMPEGGPSGFFFDETNVIAVVTGGNKGIGFEICRQIASNGIRVVLTARDVRRGNEAIEKLKAAGCSDVVFHRLDVMDPTTISSLADFIKTHFGKLDILVNNAGINGHISNPEEQRKVSADQIFGPNAIPLKEIMKQTYQTAEDCLRTNYYGTKQVSEALIPLLLLSNSGRIVNVSSTLGQLKLISNENAKKELGDVDDLTEEKVDKVVEGFLEDVKENLIETKGWPINISAYIVSKAALNAYTRVLARKYPKIAINSVNPGYVSTDLTHNSGFLTVEEGAKGPVNNAGINGSIINPEERRKLSVDQIFGPSAIPLKEVIKQTYQTTEDCLRTNYYGTKQVSEALIPLLLLSNSGRIVNVSSTLGQLKFISNENAKKELGEVDDLTEEKVDKVVEGFLEDVKENLIETKGWPVNASAYIVSKAALNAYTRVLAKKYSKIAINSVTPGYTSTDLNHNSGVLTVEEGAKGPVMLASMPEGGPSGLFFDQMEASTFE</sequence>
<keyword evidence="5" id="KW-1185">Reference proteome</keyword>
<evidence type="ECO:0000256" key="3">
    <source>
        <dbReference type="ARBA" id="ARBA00023002"/>
    </source>
</evidence>
<evidence type="ECO:0000256" key="1">
    <source>
        <dbReference type="ARBA" id="ARBA00006484"/>
    </source>
</evidence>
<dbReference type="Gene3D" id="3.40.50.720">
    <property type="entry name" value="NAD(P)-binding Rossmann-like Domain"/>
    <property type="match status" value="3"/>
</dbReference>
<dbReference type="GO" id="GO:0016020">
    <property type="term" value="C:membrane"/>
    <property type="evidence" value="ECO:0007669"/>
    <property type="project" value="TreeGrafter"/>
</dbReference>
<dbReference type="Proteomes" id="UP000237347">
    <property type="component" value="Unassembled WGS sequence"/>
</dbReference>
<evidence type="ECO:0000313" key="5">
    <source>
        <dbReference type="Proteomes" id="UP000237347"/>
    </source>
</evidence>
<gene>
    <name evidence="4" type="primary">SALR_11</name>
    <name evidence="4" type="ORF">CFP56_028231</name>
</gene>
<dbReference type="GO" id="GO:0016491">
    <property type="term" value="F:oxidoreductase activity"/>
    <property type="evidence" value="ECO:0007669"/>
    <property type="project" value="UniProtKB-KW"/>
</dbReference>
<dbReference type="Pfam" id="PF00106">
    <property type="entry name" value="adh_short"/>
    <property type="match status" value="3"/>
</dbReference>
<comment type="similarity">
    <text evidence="1">Belongs to the short-chain dehydrogenases/reductases (SDR) family.</text>
</comment>
<dbReference type="SUPFAM" id="SSF51735">
    <property type="entry name" value="NAD(P)-binding Rossmann-fold domains"/>
    <property type="match status" value="3"/>
</dbReference>
<accession>A0AAW0JWD7</accession>
<dbReference type="PANTHER" id="PTHR43490:SF131">
    <property type="entry name" value="SALUTARIDINE REDUCTASE-LIKE ISOFORM X2"/>
    <property type="match status" value="1"/>
</dbReference>
<reference evidence="4 5" key="1">
    <citation type="journal article" date="2018" name="Sci. Data">
        <title>The draft genome sequence of cork oak.</title>
        <authorList>
            <person name="Ramos A.M."/>
            <person name="Usie A."/>
            <person name="Barbosa P."/>
            <person name="Barros P.M."/>
            <person name="Capote T."/>
            <person name="Chaves I."/>
            <person name="Simoes F."/>
            <person name="Abreu I."/>
            <person name="Carrasquinho I."/>
            <person name="Faro C."/>
            <person name="Guimaraes J.B."/>
            <person name="Mendonca D."/>
            <person name="Nobrega F."/>
            <person name="Rodrigues L."/>
            <person name="Saibo N.J.M."/>
            <person name="Varela M.C."/>
            <person name="Egas C."/>
            <person name="Matos J."/>
            <person name="Miguel C.M."/>
            <person name="Oliveira M.M."/>
            <person name="Ricardo C.P."/>
            <person name="Goncalves S."/>
        </authorList>
    </citation>
    <scope>NUCLEOTIDE SEQUENCE [LARGE SCALE GENOMIC DNA]</scope>
    <source>
        <strain evidence="5">cv. HL8</strain>
    </source>
</reference>
<dbReference type="InterPro" id="IPR002347">
    <property type="entry name" value="SDR_fam"/>
</dbReference>
<name>A0AAW0JWD7_QUESU</name>
<dbReference type="PRINTS" id="PR00080">
    <property type="entry name" value="SDRFAMILY"/>
</dbReference>
<dbReference type="EMBL" id="PKMF04000463">
    <property type="protein sequence ID" value="KAK7830421.1"/>
    <property type="molecule type" value="Genomic_DNA"/>
</dbReference>
<proteinExistence type="inferred from homology"/>
<dbReference type="PRINTS" id="PR00081">
    <property type="entry name" value="GDHRDH"/>
</dbReference>
<dbReference type="InterPro" id="IPR036291">
    <property type="entry name" value="NAD(P)-bd_dom_sf"/>
</dbReference>
<evidence type="ECO:0000256" key="2">
    <source>
        <dbReference type="ARBA" id="ARBA00022857"/>
    </source>
</evidence>
<dbReference type="PANTHER" id="PTHR43490">
    <property type="entry name" value="(+)-NEOMENTHOL DEHYDROGENASE"/>
    <property type="match status" value="1"/>
</dbReference>
<protein>
    <submittedName>
        <fullName evidence="4">Salutaridine reductase</fullName>
    </submittedName>
</protein>
<comment type="caution">
    <text evidence="4">The sequence shown here is derived from an EMBL/GenBank/DDBJ whole genome shotgun (WGS) entry which is preliminary data.</text>
</comment>
<organism evidence="4 5">
    <name type="scientific">Quercus suber</name>
    <name type="common">Cork oak</name>
    <dbReference type="NCBI Taxonomy" id="58331"/>
    <lineage>
        <taxon>Eukaryota</taxon>
        <taxon>Viridiplantae</taxon>
        <taxon>Streptophyta</taxon>
        <taxon>Embryophyta</taxon>
        <taxon>Tracheophyta</taxon>
        <taxon>Spermatophyta</taxon>
        <taxon>Magnoliopsida</taxon>
        <taxon>eudicotyledons</taxon>
        <taxon>Gunneridae</taxon>
        <taxon>Pentapetalae</taxon>
        <taxon>rosids</taxon>
        <taxon>fabids</taxon>
        <taxon>Fagales</taxon>
        <taxon>Fagaceae</taxon>
        <taxon>Quercus</taxon>
    </lineage>
</organism>
<evidence type="ECO:0000313" key="4">
    <source>
        <dbReference type="EMBL" id="KAK7830421.1"/>
    </source>
</evidence>
<keyword evidence="3" id="KW-0560">Oxidoreductase</keyword>